<keyword evidence="2" id="KW-1185">Reference proteome</keyword>
<dbReference type="AlphaFoldDB" id="A0AAN5CZA7"/>
<dbReference type="Proteomes" id="UP001328107">
    <property type="component" value="Unassembled WGS sequence"/>
</dbReference>
<dbReference type="EMBL" id="BTRK01000005">
    <property type="protein sequence ID" value="GMR53528.1"/>
    <property type="molecule type" value="Genomic_DNA"/>
</dbReference>
<evidence type="ECO:0000313" key="2">
    <source>
        <dbReference type="Proteomes" id="UP001328107"/>
    </source>
</evidence>
<feature type="non-terminal residue" evidence="1">
    <location>
        <position position="131"/>
    </location>
</feature>
<reference evidence="2" key="1">
    <citation type="submission" date="2022-10" db="EMBL/GenBank/DDBJ databases">
        <title>Genome assembly of Pristionchus species.</title>
        <authorList>
            <person name="Yoshida K."/>
            <person name="Sommer R.J."/>
        </authorList>
    </citation>
    <scope>NUCLEOTIDE SEQUENCE [LARGE SCALE GENOMIC DNA]</scope>
    <source>
        <strain evidence="2">RS5460</strain>
    </source>
</reference>
<proteinExistence type="predicted"/>
<accession>A0AAN5CZA7</accession>
<comment type="caution">
    <text evidence="1">The sequence shown here is derived from an EMBL/GenBank/DDBJ whole genome shotgun (WGS) entry which is preliminary data.</text>
</comment>
<organism evidence="1 2">
    <name type="scientific">Pristionchus mayeri</name>
    <dbReference type="NCBI Taxonomy" id="1317129"/>
    <lineage>
        <taxon>Eukaryota</taxon>
        <taxon>Metazoa</taxon>
        <taxon>Ecdysozoa</taxon>
        <taxon>Nematoda</taxon>
        <taxon>Chromadorea</taxon>
        <taxon>Rhabditida</taxon>
        <taxon>Rhabditina</taxon>
        <taxon>Diplogasteromorpha</taxon>
        <taxon>Diplogasteroidea</taxon>
        <taxon>Neodiplogasteridae</taxon>
        <taxon>Pristionchus</taxon>
    </lineage>
</organism>
<protein>
    <submittedName>
        <fullName evidence="1">Uncharacterized protein</fullName>
    </submittedName>
</protein>
<evidence type="ECO:0000313" key="1">
    <source>
        <dbReference type="EMBL" id="GMR53528.1"/>
    </source>
</evidence>
<sequence length="131" mass="14352">MIMCLVQFDVLAAEGTATDSVCCLVHVLLVTCSESEFIDEVEGDGPLSDPHLLALEVLGVHVSDVPHHILEPPRSLVLLVILLYLDLGGGIEHDIFVLAENILIPRYEPCHSVIVSYFLPLVTTRRRGNLA</sequence>
<name>A0AAN5CZA7_9BILA</name>
<gene>
    <name evidence="1" type="ORF">PMAYCL1PPCAC_23723</name>
</gene>